<accession>A0ABT7E362</accession>
<dbReference type="Proteomes" id="UP001172778">
    <property type="component" value="Unassembled WGS sequence"/>
</dbReference>
<comment type="caution">
    <text evidence="9">The sequence shown here is derived from an EMBL/GenBank/DDBJ whole genome shotgun (WGS) entry which is preliminary data.</text>
</comment>
<dbReference type="Pfam" id="PF03349">
    <property type="entry name" value="Toluene_X"/>
    <property type="match status" value="1"/>
</dbReference>
<evidence type="ECO:0000256" key="6">
    <source>
        <dbReference type="ARBA" id="ARBA00023136"/>
    </source>
</evidence>
<keyword evidence="10" id="KW-1185">Reference proteome</keyword>
<feature type="chain" id="PRO_5046155540" evidence="8">
    <location>
        <begin position="22"/>
        <end position="471"/>
    </location>
</feature>
<dbReference type="EMBL" id="JARRAF010000023">
    <property type="protein sequence ID" value="MDK2125753.1"/>
    <property type="molecule type" value="Genomic_DNA"/>
</dbReference>
<evidence type="ECO:0000256" key="2">
    <source>
        <dbReference type="ARBA" id="ARBA00008163"/>
    </source>
</evidence>
<name>A0ABT7E362_9NEIS</name>
<dbReference type="SUPFAM" id="SSF56935">
    <property type="entry name" value="Porins"/>
    <property type="match status" value="1"/>
</dbReference>
<evidence type="ECO:0000313" key="10">
    <source>
        <dbReference type="Proteomes" id="UP001172778"/>
    </source>
</evidence>
<gene>
    <name evidence="9" type="ORF">PZA18_16990</name>
</gene>
<keyword evidence="6" id="KW-0472">Membrane</keyword>
<organism evidence="9 10">
    <name type="scientific">Parachitinimonas caeni</name>
    <dbReference type="NCBI Taxonomy" id="3031301"/>
    <lineage>
        <taxon>Bacteria</taxon>
        <taxon>Pseudomonadati</taxon>
        <taxon>Pseudomonadota</taxon>
        <taxon>Betaproteobacteria</taxon>
        <taxon>Neisseriales</taxon>
        <taxon>Chitinibacteraceae</taxon>
        <taxon>Parachitinimonas</taxon>
    </lineage>
</organism>
<evidence type="ECO:0000256" key="8">
    <source>
        <dbReference type="SAM" id="SignalP"/>
    </source>
</evidence>
<evidence type="ECO:0000256" key="4">
    <source>
        <dbReference type="ARBA" id="ARBA00022692"/>
    </source>
</evidence>
<evidence type="ECO:0000256" key="7">
    <source>
        <dbReference type="ARBA" id="ARBA00023237"/>
    </source>
</evidence>
<keyword evidence="4" id="KW-0812">Transmembrane</keyword>
<dbReference type="InterPro" id="IPR005017">
    <property type="entry name" value="OMPP1/FadL/TodX"/>
</dbReference>
<evidence type="ECO:0000256" key="3">
    <source>
        <dbReference type="ARBA" id="ARBA00022452"/>
    </source>
</evidence>
<dbReference type="RefSeq" id="WP_284102062.1">
    <property type="nucleotide sequence ID" value="NZ_JARRAF010000023.1"/>
</dbReference>
<comment type="similarity">
    <text evidence="2">Belongs to the OmpP1/FadL family.</text>
</comment>
<keyword evidence="3" id="KW-1134">Transmembrane beta strand</keyword>
<evidence type="ECO:0000313" key="9">
    <source>
        <dbReference type="EMBL" id="MDK2125753.1"/>
    </source>
</evidence>
<keyword evidence="7" id="KW-0998">Cell outer membrane</keyword>
<reference evidence="9" key="1">
    <citation type="submission" date="2023-03" db="EMBL/GenBank/DDBJ databases">
        <title>Chitinimonas shenzhenensis gen. nov., sp. nov., a novel member of family Burkholderiaceae isolated from activated sludge collected in Shen Zhen, China.</title>
        <authorList>
            <person name="Wang X."/>
        </authorList>
    </citation>
    <scope>NUCLEOTIDE SEQUENCE</scope>
    <source>
        <strain evidence="9">DQS-5</strain>
    </source>
</reference>
<proteinExistence type="inferred from homology"/>
<keyword evidence="5 8" id="KW-0732">Signal</keyword>
<protein>
    <submittedName>
        <fullName evidence="9">Outer membrane protein transport protein</fullName>
    </submittedName>
</protein>
<evidence type="ECO:0000256" key="1">
    <source>
        <dbReference type="ARBA" id="ARBA00004571"/>
    </source>
</evidence>
<dbReference type="Gene3D" id="2.40.160.60">
    <property type="entry name" value="Outer membrane protein transport protein (OMPP1/FadL/TodX)"/>
    <property type="match status" value="1"/>
</dbReference>
<comment type="subcellular location">
    <subcellularLocation>
        <location evidence="1">Cell outer membrane</location>
        <topology evidence="1">Multi-pass membrane protein</topology>
    </subcellularLocation>
</comment>
<sequence length="471" mass="50245">MFKPTPLVAVLATAFASLAHAGGFALDEQGAAGMGNAYAGIAAAVDDASAVLHNPAALTRLKSMQVNGGVNIVGQQAKFKASGSQTWLVDRASGRVGTTSLPTGTPTGEVRNVGGGGDDASQAGAVPAAYFAMPINDRLAFGVGLHVPFGTETKFDANWAGRYTAIDTKMAALTISPAVAWKASEQVSLGMSLNATYLDAEVTKALDFRYEASIAELAMGSAVPVLDGKATLKGDGWGWGATLAALFQLDGGARIGATFRTAATPEAKGDYRVEIPGLYTQIAAGLGQKLESEVQSAKADVKLPWRFSLAADVPLNNTWSLQADLTRTGWSRFDELRAKVNNTPDQVQTQNWRDTTRLGLGASWKQSDALTWRFGLAYDQTPVRSAEWRHPGTPDSDRFWLAAGAGWKPNKDGQLDVAFSYGVMKDGDVNYTDTAYNRADYPFFAAEQKFRVQGSFDLAMWGVGVQYRQLF</sequence>
<feature type="signal peptide" evidence="8">
    <location>
        <begin position="1"/>
        <end position="21"/>
    </location>
</feature>
<evidence type="ECO:0000256" key="5">
    <source>
        <dbReference type="ARBA" id="ARBA00022729"/>
    </source>
</evidence>
<dbReference type="PANTHER" id="PTHR35093">
    <property type="entry name" value="OUTER MEMBRANE PROTEIN NMB0088-RELATED"/>
    <property type="match status" value="1"/>
</dbReference>
<dbReference type="PANTHER" id="PTHR35093:SF3">
    <property type="entry name" value="LONG-CHAIN FATTY ACID TRANSPORT PROTEIN"/>
    <property type="match status" value="1"/>
</dbReference>